<evidence type="ECO:0000256" key="1">
    <source>
        <dbReference type="SAM" id="MobiDB-lite"/>
    </source>
</evidence>
<evidence type="ECO:0000313" key="3">
    <source>
        <dbReference type="Proteomes" id="UP000664132"/>
    </source>
</evidence>
<dbReference type="OrthoDB" id="2245989at2759"/>
<dbReference type="Proteomes" id="UP000664132">
    <property type="component" value="Unassembled WGS sequence"/>
</dbReference>
<comment type="caution">
    <text evidence="2">The sequence shown here is derived from an EMBL/GenBank/DDBJ whole genome shotgun (WGS) entry which is preliminary data.</text>
</comment>
<feature type="compositionally biased region" description="Basic and acidic residues" evidence="1">
    <location>
        <begin position="40"/>
        <end position="52"/>
    </location>
</feature>
<dbReference type="Pfam" id="PF11905">
    <property type="entry name" value="DUF3425"/>
    <property type="match status" value="1"/>
</dbReference>
<evidence type="ECO:0000313" key="2">
    <source>
        <dbReference type="EMBL" id="KAG4421927.1"/>
    </source>
</evidence>
<protein>
    <submittedName>
        <fullName evidence="2">Uncharacterized protein</fullName>
    </submittedName>
</protein>
<organism evidence="2 3">
    <name type="scientific">Cadophora malorum</name>
    <dbReference type="NCBI Taxonomy" id="108018"/>
    <lineage>
        <taxon>Eukaryota</taxon>
        <taxon>Fungi</taxon>
        <taxon>Dikarya</taxon>
        <taxon>Ascomycota</taxon>
        <taxon>Pezizomycotina</taxon>
        <taxon>Leotiomycetes</taxon>
        <taxon>Helotiales</taxon>
        <taxon>Ploettnerulaceae</taxon>
        <taxon>Cadophora</taxon>
    </lineage>
</organism>
<name>A0A8H8BRA3_9HELO</name>
<accession>A0A8H8BRA3</accession>
<dbReference type="PANTHER" id="PTHR38116">
    <property type="entry name" value="CHROMOSOME 7, WHOLE GENOME SHOTGUN SEQUENCE"/>
    <property type="match status" value="1"/>
</dbReference>
<dbReference type="PANTHER" id="PTHR38116:SF1">
    <property type="entry name" value="BZIP DOMAIN-CONTAINING PROTEIN"/>
    <property type="match status" value="1"/>
</dbReference>
<dbReference type="AlphaFoldDB" id="A0A8H8BRA3"/>
<feature type="compositionally biased region" description="Low complexity" evidence="1">
    <location>
        <begin position="53"/>
        <end position="70"/>
    </location>
</feature>
<sequence>MTSQSDSSQSLETVAGMKHRTITLITMPQQAKVLCPDDDWTGKRREMRKSRDSLALSSNESSSPTSPPEALTIARKCSKTSKQVEQDTGIWETFNSAAATPRFDSHALSRAAVLCRSTSTQSQKILSELEKWIVNNQHLGSPGADQLLVLVKFNVFRALISNSTTLGFHSENGMSDNALSPFNNPVPCPSLKLTVPSSLRPTDLQRQTPHHPWIDLLPIPRMRDNLLRAGDDYDDIELCGDLVGYFNSPTVRTGMVIWGDPWDVEGWEVTDQFLERWGWTIRGCSNLFASTNRWREKRGERPLRFDRFLCDDQET</sequence>
<proteinExistence type="predicted"/>
<reference evidence="2" key="1">
    <citation type="submission" date="2021-02" db="EMBL/GenBank/DDBJ databases">
        <title>Genome sequence Cadophora malorum strain M34.</title>
        <authorList>
            <person name="Stefanovic E."/>
            <person name="Vu D."/>
            <person name="Scully C."/>
            <person name="Dijksterhuis J."/>
            <person name="Roader J."/>
            <person name="Houbraken J."/>
        </authorList>
    </citation>
    <scope>NUCLEOTIDE SEQUENCE</scope>
    <source>
        <strain evidence="2">M34</strain>
    </source>
</reference>
<keyword evidence="3" id="KW-1185">Reference proteome</keyword>
<feature type="region of interest" description="Disordered" evidence="1">
    <location>
        <begin position="36"/>
        <end position="70"/>
    </location>
</feature>
<dbReference type="EMBL" id="JAFJYH010000057">
    <property type="protein sequence ID" value="KAG4421927.1"/>
    <property type="molecule type" value="Genomic_DNA"/>
</dbReference>
<dbReference type="InterPro" id="IPR021833">
    <property type="entry name" value="DUF3425"/>
</dbReference>
<gene>
    <name evidence="2" type="ORF">IFR04_004906</name>
</gene>